<sequence>MKKNRIGLILILCFMPVFLNACVTDKKEDAKRDVEATTTTSKEKDLLASLGLENQNNVDTWETPLSINLLESSYMWADTLEGKILEADNIFVAVVEDMTTEHTDPLYDEKGMLISSSTSTNFKLKIMDNLRGDLPINDTIQASRAFFGFGDGKNKGNFMTLIENDIIPEKGKTYVFLTRVVDGELVILPGGDFPSNFPLENAPMDLNKQPEEVVQEVIETSSKVEEIDTQVDNEEELFDEIGDTLLNGPEIQARIEGHGNKLDMNKVIIK</sequence>
<comment type="caution">
    <text evidence="2">The sequence shown here is derived from an EMBL/GenBank/DDBJ whole genome shotgun (WGS) entry which is preliminary data.</text>
</comment>
<evidence type="ECO:0008006" key="4">
    <source>
        <dbReference type="Google" id="ProtNLM"/>
    </source>
</evidence>
<dbReference type="RefSeq" id="WP_069644502.1">
    <property type="nucleotide sequence ID" value="NZ_MIJZ01000001.1"/>
</dbReference>
<keyword evidence="1" id="KW-0732">Signal</keyword>
<dbReference type="OrthoDB" id="1796373at2"/>
<organism evidence="2 3">
    <name type="scientific">Enterococcus ureasiticus</name>
    <dbReference type="NCBI Taxonomy" id="903984"/>
    <lineage>
        <taxon>Bacteria</taxon>
        <taxon>Bacillati</taxon>
        <taxon>Bacillota</taxon>
        <taxon>Bacilli</taxon>
        <taxon>Lactobacillales</taxon>
        <taxon>Enterococcaceae</taxon>
        <taxon>Enterococcus</taxon>
    </lineage>
</organism>
<feature type="chain" id="PRO_5009177636" description="DUF5067 domain-containing protein" evidence="1">
    <location>
        <begin position="22"/>
        <end position="270"/>
    </location>
</feature>
<protein>
    <recommendedName>
        <fullName evidence="4">DUF5067 domain-containing protein</fullName>
    </recommendedName>
</protein>
<gene>
    <name evidence="2" type="ORF">BCR21_00105</name>
</gene>
<evidence type="ECO:0000256" key="1">
    <source>
        <dbReference type="SAM" id="SignalP"/>
    </source>
</evidence>
<dbReference type="AlphaFoldDB" id="A0A1E5GL48"/>
<evidence type="ECO:0000313" key="3">
    <source>
        <dbReference type="Proteomes" id="UP000094068"/>
    </source>
</evidence>
<dbReference type="STRING" id="903984.BCR21_00105"/>
<proteinExistence type="predicted"/>
<reference evidence="3" key="1">
    <citation type="submission" date="2016-09" db="EMBL/GenBank/DDBJ databases">
        <authorList>
            <person name="Gulvik C.A."/>
        </authorList>
    </citation>
    <scope>NUCLEOTIDE SEQUENCE [LARGE SCALE GENOMIC DNA]</scope>
    <source>
        <strain evidence="3">DSM 23328</strain>
    </source>
</reference>
<feature type="signal peptide" evidence="1">
    <location>
        <begin position="1"/>
        <end position="21"/>
    </location>
</feature>
<name>A0A1E5GL48_9ENTE</name>
<dbReference type="EMBL" id="MIJZ01000001">
    <property type="protein sequence ID" value="OEG13434.1"/>
    <property type="molecule type" value="Genomic_DNA"/>
</dbReference>
<accession>A0A1E5GL48</accession>
<dbReference type="Proteomes" id="UP000094068">
    <property type="component" value="Unassembled WGS sequence"/>
</dbReference>
<evidence type="ECO:0000313" key="2">
    <source>
        <dbReference type="EMBL" id="OEG13434.1"/>
    </source>
</evidence>
<keyword evidence="3" id="KW-1185">Reference proteome</keyword>